<dbReference type="HAMAP" id="MF_01609">
    <property type="entry name" value="Glu_cys_ligase_2"/>
    <property type="match status" value="1"/>
</dbReference>
<name>A0ABS2L6P9_9MICO</name>
<dbReference type="PANTHER" id="PTHR34595">
    <property type="entry name" value="BLR5612 PROTEIN"/>
    <property type="match status" value="1"/>
</dbReference>
<dbReference type="PANTHER" id="PTHR34595:SF7">
    <property type="entry name" value="SLL1039 PROTEIN"/>
    <property type="match status" value="1"/>
</dbReference>
<keyword evidence="8" id="KW-1185">Reference proteome</keyword>
<comment type="caution">
    <text evidence="7">The sequence shown here is derived from an EMBL/GenBank/DDBJ whole genome shotgun (WGS) entry which is preliminary data.</text>
</comment>
<proteinExistence type="inferred from homology"/>
<keyword evidence="2 5" id="KW-0547">Nucleotide-binding</keyword>
<dbReference type="InterPro" id="IPR025841">
    <property type="entry name" value="CP_ATPgrasp_2"/>
</dbReference>
<dbReference type="EMBL" id="JAFBBU010000001">
    <property type="protein sequence ID" value="MBM7472689.1"/>
    <property type="molecule type" value="Genomic_DNA"/>
</dbReference>
<dbReference type="SUPFAM" id="SSF56059">
    <property type="entry name" value="Glutathione synthetase ATP-binding domain-like"/>
    <property type="match status" value="1"/>
</dbReference>
<keyword evidence="1 5" id="KW-0436">Ligase</keyword>
<dbReference type="RefSeq" id="WP_205109624.1">
    <property type="nucleotide sequence ID" value="NZ_BAAAHT010000002.1"/>
</dbReference>
<dbReference type="InterPro" id="IPR006336">
    <property type="entry name" value="GCS2"/>
</dbReference>
<dbReference type="InterPro" id="IPR051680">
    <property type="entry name" value="ATP-dep_Glu-Cys_Ligase-2"/>
</dbReference>
<comment type="function">
    <text evidence="5">ATP-dependent carboxylate-amine ligase which exhibits weak glutamate--cysteine ligase activity.</text>
</comment>
<dbReference type="SUPFAM" id="SSF55931">
    <property type="entry name" value="Glutamine synthetase/guanido kinase"/>
    <property type="match status" value="1"/>
</dbReference>
<sequence length="889" mass="95633">MKAELTLGAEEELHLIDLESGTLSARAPQLLSRLPADSYSAELQRTTVETNTAVTSTLSELRAELLRLRKGLAEAAGEFGLGVAAVGTAPHSEFADFELTATGRYRRMQEQYRLLVDEQLICGLQIHVGVSDRDLAVQIAQRVSHDLPLLLALSASSPFLNGHDTGYSSIRTTIWQRWPSAGATGEVSSAAEYDELLSDLISSGVIADAKMAYFDVRPSSHEPTLELRVCDACPIVDDAVLIAGLFRASVLSAEHDIEAGRPRPQMRAPIHRAAMWQAARGGLSGMLLDGTVHPRPVPAAHAIRDLVSRLRPQLEELGDYDEVRHLSEATLARGNSADRQRAAFAERGELRDVVEQVVQETHGPAEGYAPRAATEALALRSYRTRAGDEAVGPSSIPRPAYRDVIDFYRNLKPTGLADRNRERDAYTERTSLDFGVKGAFQPFEVDLFPRIISAYEWSELGAGLRQRARAIESFLQDIYGQQRIIADGVLPRDLADSITSSPGWREEGRRIPRGTVRAAVMGFDLVRNEFGGWRVLEDNVRAPSGAAYAIAARALMDAVVPELPRPLGLRDPRSALAELREALFAGPRAGVGGDLPPTVAAVLSSGTASSAWFEHRHLAADAGLLLVTPDDLDVVSGRVVATASRDASGNAVAAGSMSPGHSADGRLIIHSLYVRIDPELIDLVSSSGRAIGREILEVAETGNVFLANAPGNGVADDKAMYCNIHDVIGYYLDERPLLESVPTYRTSDASERRSVLERVGELVTKPVDGEGGRGVLIGPKATASRVAERRSEIAADPAAWVAQELVALSSLPTFAGAHLEPRHVDLRAFVYVRGTGPDDVTVADLALTRVAPAGSMVVNSSQGGGAKDTWILGADGSPDDRNAHVRTSR</sequence>
<keyword evidence="3 5" id="KW-0067">ATP-binding</keyword>
<feature type="domain" description="Circularly permuted ATP-grasp type 2" evidence="6">
    <location>
        <begin position="449"/>
        <end position="642"/>
    </location>
</feature>
<dbReference type="Gene3D" id="3.40.50.11290">
    <property type="match status" value="1"/>
</dbReference>
<dbReference type="Gene3D" id="3.30.1490.270">
    <property type="match status" value="1"/>
</dbReference>
<evidence type="ECO:0000313" key="8">
    <source>
        <dbReference type="Proteomes" id="UP000776164"/>
    </source>
</evidence>
<dbReference type="Proteomes" id="UP000776164">
    <property type="component" value="Unassembled WGS sequence"/>
</dbReference>
<dbReference type="InterPro" id="IPR014746">
    <property type="entry name" value="Gln_synth/guanido_kin_cat_dom"/>
</dbReference>
<dbReference type="Pfam" id="PF04107">
    <property type="entry name" value="GCS2"/>
    <property type="match status" value="1"/>
</dbReference>
<evidence type="ECO:0000256" key="1">
    <source>
        <dbReference type="ARBA" id="ARBA00022598"/>
    </source>
</evidence>
<evidence type="ECO:0000259" key="6">
    <source>
        <dbReference type="Pfam" id="PF14403"/>
    </source>
</evidence>
<evidence type="ECO:0000256" key="3">
    <source>
        <dbReference type="ARBA" id="ARBA00022840"/>
    </source>
</evidence>
<organism evidence="7 8">
    <name type="scientific">Subtercola frigoramans</name>
    <dbReference type="NCBI Taxonomy" id="120298"/>
    <lineage>
        <taxon>Bacteria</taxon>
        <taxon>Bacillati</taxon>
        <taxon>Actinomycetota</taxon>
        <taxon>Actinomycetes</taxon>
        <taxon>Micrococcales</taxon>
        <taxon>Microbacteriaceae</taxon>
        <taxon>Subtercola</taxon>
    </lineage>
</organism>
<dbReference type="Pfam" id="PF14403">
    <property type="entry name" value="CP_ATPgrasp_2"/>
    <property type="match status" value="2"/>
</dbReference>
<evidence type="ECO:0000256" key="2">
    <source>
        <dbReference type="ARBA" id="ARBA00022741"/>
    </source>
</evidence>
<feature type="domain" description="Circularly permuted ATP-grasp type 2" evidence="6">
    <location>
        <begin position="664"/>
        <end position="851"/>
    </location>
</feature>
<dbReference type="GO" id="GO:0016874">
    <property type="term" value="F:ligase activity"/>
    <property type="evidence" value="ECO:0007669"/>
    <property type="project" value="UniProtKB-KW"/>
</dbReference>
<evidence type="ECO:0000313" key="7">
    <source>
        <dbReference type="EMBL" id="MBM7472689.1"/>
    </source>
</evidence>
<comment type="similarity">
    <text evidence="5">Belongs to the glutamate--cysteine ligase type 2 family. YbdK subfamily.</text>
</comment>
<accession>A0ABS2L6P9</accession>
<dbReference type="Gene3D" id="3.30.590.20">
    <property type="match status" value="1"/>
</dbReference>
<gene>
    <name evidence="7" type="ORF">JOE66_002323</name>
</gene>
<evidence type="ECO:0000256" key="5">
    <source>
        <dbReference type="HAMAP-Rule" id="MF_01609"/>
    </source>
</evidence>
<dbReference type="NCBIfam" id="TIGR02050">
    <property type="entry name" value="gshA_cyan_rel"/>
    <property type="match status" value="1"/>
</dbReference>
<evidence type="ECO:0000256" key="4">
    <source>
        <dbReference type="ARBA" id="ARBA00048819"/>
    </source>
</evidence>
<dbReference type="EC" id="6.3.2.2" evidence="5"/>
<protein>
    <recommendedName>
        <fullName evidence="5">Putative glutamate--cysteine ligase 2</fullName>
        <ecNumber evidence="5">6.3.2.2</ecNumber>
    </recommendedName>
    <alternativeName>
        <fullName evidence="5">Gamma-glutamylcysteine synthetase 2</fullName>
        <shortName evidence="5">GCS 2</shortName>
        <shortName evidence="5">Gamma-GCS 2</shortName>
    </alternativeName>
</protein>
<reference evidence="7 8" key="1">
    <citation type="submission" date="2021-01" db="EMBL/GenBank/DDBJ databases">
        <title>Sequencing the genomes of 1000 actinobacteria strains.</title>
        <authorList>
            <person name="Klenk H.-P."/>
        </authorList>
    </citation>
    <scope>NUCLEOTIDE SEQUENCE [LARGE SCALE GENOMIC DNA]</scope>
    <source>
        <strain evidence="7 8">DSM 13057</strain>
    </source>
</reference>
<dbReference type="InterPro" id="IPR011793">
    <property type="entry name" value="YbdK"/>
</dbReference>
<comment type="catalytic activity">
    <reaction evidence="4 5">
        <text>L-cysteine + L-glutamate + ATP = gamma-L-glutamyl-L-cysteine + ADP + phosphate + H(+)</text>
        <dbReference type="Rhea" id="RHEA:13285"/>
        <dbReference type="ChEBI" id="CHEBI:15378"/>
        <dbReference type="ChEBI" id="CHEBI:29985"/>
        <dbReference type="ChEBI" id="CHEBI:30616"/>
        <dbReference type="ChEBI" id="CHEBI:35235"/>
        <dbReference type="ChEBI" id="CHEBI:43474"/>
        <dbReference type="ChEBI" id="CHEBI:58173"/>
        <dbReference type="ChEBI" id="CHEBI:456216"/>
        <dbReference type="EC" id="6.3.2.2"/>
    </reaction>
</comment>
<dbReference type="NCBIfam" id="NF010041">
    <property type="entry name" value="PRK13517.1-1"/>
    <property type="match status" value="1"/>
</dbReference>